<proteinExistence type="predicted"/>
<evidence type="ECO:0000313" key="3">
    <source>
        <dbReference type="Proteomes" id="UP000091820"/>
    </source>
</evidence>
<accession>A0A1A9WN14</accession>
<keyword evidence="3" id="KW-1185">Reference proteome</keyword>
<dbReference type="VEuPathDB" id="VectorBase:GBRI025620"/>
<protein>
    <submittedName>
        <fullName evidence="2">Uncharacterized protein</fullName>
    </submittedName>
</protein>
<feature type="region of interest" description="Disordered" evidence="1">
    <location>
        <begin position="108"/>
        <end position="142"/>
    </location>
</feature>
<evidence type="ECO:0000313" key="2">
    <source>
        <dbReference type="EnsemblMetazoa" id="GBRI025620-PA"/>
    </source>
</evidence>
<reference evidence="2" key="2">
    <citation type="submission" date="2020-05" db="UniProtKB">
        <authorList>
            <consortium name="EnsemblMetazoa"/>
        </authorList>
    </citation>
    <scope>IDENTIFICATION</scope>
    <source>
        <strain evidence="2">IAEA</strain>
    </source>
</reference>
<name>A0A1A9WN14_9MUSC</name>
<organism evidence="2 3">
    <name type="scientific">Glossina brevipalpis</name>
    <dbReference type="NCBI Taxonomy" id="37001"/>
    <lineage>
        <taxon>Eukaryota</taxon>
        <taxon>Metazoa</taxon>
        <taxon>Ecdysozoa</taxon>
        <taxon>Arthropoda</taxon>
        <taxon>Hexapoda</taxon>
        <taxon>Insecta</taxon>
        <taxon>Pterygota</taxon>
        <taxon>Neoptera</taxon>
        <taxon>Endopterygota</taxon>
        <taxon>Diptera</taxon>
        <taxon>Brachycera</taxon>
        <taxon>Muscomorpha</taxon>
        <taxon>Hippoboscoidea</taxon>
        <taxon>Glossinidae</taxon>
        <taxon>Glossina</taxon>
    </lineage>
</organism>
<evidence type="ECO:0000256" key="1">
    <source>
        <dbReference type="SAM" id="MobiDB-lite"/>
    </source>
</evidence>
<dbReference type="AlphaFoldDB" id="A0A1A9WN14"/>
<reference evidence="3" key="1">
    <citation type="submission" date="2014-03" db="EMBL/GenBank/DDBJ databases">
        <authorList>
            <person name="Aksoy S."/>
            <person name="Warren W."/>
            <person name="Wilson R.K."/>
        </authorList>
    </citation>
    <scope>NUCLEOTIDE SEQUENCE [LARGE SCALE GENOMIC DNA]</scope>
    <source>
        <strain evidence="3">IAEA</strain>
    </source>
</reference>
<sequence length="178" mass="19038">MATMSQTLVPKLGEVLKEEPDDFTGQLVAPNAVDACIPLDETAPLFGEMLVGLMGSYGSLLPDDINSLDSSSVVNEQTNKSNNNSTLYQQPMIAAAAAPPSENIINSANINNPNVVNNSSNNNSNNNNNNNNNNNSTNIDPFISYREESNDTNCSQHLLSPAAVTTTISELKSFEVMS</sequence>
<dbReference type="EnsemblMetazoa" id="GBRI025620-RA">
    <property type="protein sequence ID" value="GBRI025620-PA"/>
    <property type="gene ID" value="GBRI025620"/>
</dbReference>
<dbReference type="Proteomes" id="UP000091820">
    <property type="component" value="Unassembled WGS sequence"/>
</dbReference>
<feature type="compositionally biased region" description="Low complexity" evidence="1">
    <location>
        <begin position="108"/>
        <end position="139"/>
    </location>
</feature>
<dbReference type="STRING" id="37001.A0A1A9WN14"/>